<keyword evidence="1" id="KW-0472">Membrane</keyword>
<evidence type="ECO:0000256" key="1">
    <source>
        <dbReference type="SAM" id="Phobius"/>
    </source>
</evidence>
<feature type="transmembrane region" description="Helical" evidence="1">
    <location>
        <begin position="34"/>
        <end position="59"/>
    </location>
</feature>
<feature type="transmembrane region" description="Helical" evidence="1">
    <location>
        <begin position="94"/>
        <end position="118"/>
    </location>
</feature>
<dbReference type="EMBL" id="JAOH01000002">
    <property type="protein sequence ID" value="EUA64544.1"/>
    <property type="molecule type" value="Genomic_DNA"/>
</dbReference>
<evidence type="ECO:0000313" key="2">
    <source>
        <dbReference type="EMBL" id="EUA64544.1"/>
    </source>
</evidence>
<protein>
    <recommendedName>
        <fullName evidence="4">Transmembrane protein</fullName>
    </recommendedName>
</protein>
<accession>A0A829QMN4</accession>
<keyword evidence="1" id="KW-1133">Transmembrane helix</keyword>
<dbReference type="Proteomes" id="UP000021210">
    <property type="component" value="Unassembled WGS sequence"/>
</dbReference>
<evidence type="ECO:0000313" key="3">
    <source>
        <dbReference type="Proteomes" id="UP000021210"/>
    </source>
</evidence>
<keyword evidence="1" id="KW-0812">Transmembrane</keyword>
<name>A0A829QMN4_9MYCO</name>
<sequence>MCPPEPESVCVCAALVSAAEPVAPDDGGAPGLLGVTVCVALSLVCVLVSAAAAGVSLVLMAADVFGFFADPESAAVPVEWSDGNLLPAVLPSRLIPLAPIPIFGVIALFACVTCVLPASGLPGD</sequence>
<proteinExistence type="predicted"/>
<reference evidence="2 3" key="1">
    <citation type="submission" date="2013-12" db="EMBL/GenBank/DDBJ databases">
        <authorList>
            <person name="Zelazny A."/>
            <person name="Olivier K."/>
            <person name="Holland S."/>
            <person name="Lenaerts A."/>
            <person name="Ordway D."/>
            <person name="DeGroote M.A."/>
            <person name="Parker T."/>
            <person name="Sizemore C."/>
            <person name="Tallon L.J."/>
            <person name="Sadzewicz L.K."/>
            <person name="Sengamalay N."/>
            <person name="Fraser C.M."/>
            <person name="Hine E."/>
            <person name="Shefchek K.A."/>
            <person name="Das S.P."/>
            <person name="Tettelin H."/>
        </authorList>
    </citation>
    <scope>NUCLEOTIDE SEQUENCE [LARGE SCALE GENOMIC DNA]</scope>
    <source>
        <strain evidence="2 3">1948</strain>
    </source>
</reference>
<dbReference type="AlphaFoldDB" id="A0A829QMN4"/>
<comment type="caution">
    <text evidence="2">The sequence shown here is derived from an EMBL/GenBank/DDBJ whole genome shotgun (WGS) entry which is preliminary data.</text>
</comment>
<evidence type="ECO:0008006" key="4">
    <source>
        <dbReference type="Google" id="ProtNLM"/>
    </source>
</evidence>
<organism evidence="2 3">
    <name type="scientific">Mycobacteroides abscessus 1948</name>
    <dbReference type="NCBI Taxonomy" id="1299323"/>
    <lineage>
        <taxon>Bacteria</taxon>
        <taxon>Bacillati</taxon>
        <taxon>Actinomycetota</taxon>
        <taxon>Actinomycetes</taxon>
        <taxon>Mycobacteriales</taxon>
        <taxon>Mycobacteriaceae</taxon>
        <taxon>Mycobacteroides</taxon>
        <taxon>Mycobacteroides abscessus</taxon>
    </lineage>
</organism>
<gene>
    <name evidence="2" type="ORF">I542_4714</name>
</gene>